<reference evidence="3 4" key="1">
    <citation type="submission" date="2021-04" db="EMBL/GenBank/DDBJ databases">
        <authorList>
            <person name="Sun C."/>
        </authorList>
    </citation>
    <scope>NUCLEOTIDE SEQUENCE [LARGE SCALE GENOMIC DNA]</scope>
    <source>
        <strain evidence="3 4">A79</strain>
    </source>
</reference>
<comment type="caution">
    <text evidence="3">The sequence shown here is derived from an EMBL/GenBank/DDBJ whole genome shotgun (WGS) entry which is preliminary data.</text>
</comment>
<dbReference type="PANTHER" id="PTHR35149:SF1">
    <property type="entry name" value="DUF5655 DOMAIN-CONTAINING PROTEIN"/>
    <property type="match status" value="1"/>
</dbReference>
<name>A0ABS5HF66_9GAMM</name>
<dbReference type="InterPro" id="IPR011089">
    <property type="entry name" value="GmrSD_C"/>
</dbReference>
<dbReference type="Proteomes" id="UP000679722">
    <property type="component" value="Unassembled WGS sequence"/>
</dbReference>
<evidence type="ECO:0000313" key="3">
    <source>
        <dbReference type="EMBL" id="MBR7890130.1"/>
    </source>
</evidence>
<sequence length="712" mass="82052">MSESSVSRSNLCQSKGITEFLVKGLLADDTNYLVPMYQRNYAWGKGEIDQLIQDVRDSQAKSVSQNKGAEHKYYIGTLVVFKRKDGAFEVIDGQQRFTTLSLMATCLKNGKANEEGEDNTPFNCDMGWYTNTNIVFESRPKSSTTFEAIFNQTYPLHMLNTEEYSEGIVNGYRLIQEALSQLSEDEQASFSKYLFEQVQIMRVEVPEDTDLNHYFEVMNNRGEQLEKHEIIKARLMAALNLIQDDADKTSAITVLNTVWEACSNMERYVQYGFTTTERNKIFGDKNWGRFELNNFDELQAALAVDAQLDESKTDSVEQVKPLSLQALIQPNAIVENKGRTKNKKDEAEPDRFSSVINFSNFLLHVLRVWSAKDKLLAEDDDFSLDDKRLIELFDHYILRLDNNGTTTSEATIKAVKSFTFALLKCKYLFDQYVIKRELSNNKDAWSLKRLKLYESGSTSFVNSFDATGEHKTDEEGGFEGVNRNVLMLLSAFHVSTPTLVYKHWLNGALNHLYNQPTNNIDATAYLDYLQAQAQAFVFDRFLCVGEPKSYLNMLFRDVKPKRIKPIDRDELDMGRLCYGKIENNFVFNYLDYLLWCDSRENGALNKFEFTFRSSVEHFYPQHPMDGYQPLAVEPLNTFGNLCLISHSKNSRLSNFDPKLKLGHFQKEIKSGKIDSLKLHEMIKLMEEEKQWDEPQIQHHEKMMLGVLLGKKE</sequence>
<dbReference type="RefSeq" id="WP_211537549.1">
    <property type="nucleotide sequence ID" value="NZ_JAGSSV010000030.1"/>
</dbReference>
<proteinExistence type="predicted"/>
<dbReference type="Pfam" id="PF07510">
    <property type="entry name" value="GmrSD_C"/>
    <property type="match status" value="1"/>
</dbReference>
<dbReference type="EMBL" id="JAGSSV010000030">
    <property type="protein sequence ID" value="MBR7890130.1"/>
    <property type="molecule type" value="Genomic_DNA"/>
</dbReference>
<dbReference type="InterPro" id="IPR004919">
    <property type="entry name" value="GmrSD_N"/>
</dbReference>
<protein>
    <submittedName>
        <fullName evidence="3">DUF262 domain-containing protein</fullName>
    </submittedName>
</protein>
<accession>A0ABS5HF66</accession>
<keyword evidence="4" id="KW-1185">Reference proteome</keyword>
<dbReference type="PANTHER" id="PTHR35149">
    <property type="entry name" value="SLL5132 PROTEIN"/>
    <property type="match status" value="1"/>
</dbReference>
<evidence type="ECO:0000313" key="4">
    <source>
        <dbReference type="Proteomes" id="UP000679722"/>
    </source>
</evidence>
<organism evidence="3 4">
    <name type="scientific">Marinomonas vulgaris</name>
    <dbReference type="NCBI Taxonomy" id="2823372"/>
    <lineage>
        <taxon>Bacteria</taxon>
        <taxon>Pseudomonadati</taxon>
        <taxon>Pseudomonadota</taxon>
        <taxon>Gammaproteobacteria</taxon>
        <taxon>Oceanospirillales</taxon>
        <taxon>Oceanospirillaceae</taxon>
        <taxon>Marinomonas</taxon>
    </lineage>
</organism>
<reference evidence="4" key="2">
    <citation type="submission" date="2023-07" db="EMBL/GenBank/DDBJ databases">
        <title>Marinomonas vulgaris A79, complete genome.</title>
        <authorList>
            <person name="Ying J.-J."/>
        </authorList>
    </citation>
    <scope>NUCLEOTIDE SEQUENCE [LARGE SCALE GENOMIC DNA]</scope>
    <source>
        <strain evidence="4">A79</strain>
    </source>
</reference>
<dbReference type="Pfam" id="PF03235">
    <property type="entry name" value="GmrSD_N"/>
    <property type="match status" value="1"/>
</dbReference>
<gene>
    <name evidence="3" type="ORF">J9B83_14545</name>
</gene>
<feature type="domain" description="GmrSD restriction endonucleases N-terminal" evidence="1">
    <location>
        <begin position="23"/>
        <end position="236"/>
    </location>
</feature>
<evidence type="ECO:0000259" key="2">
    <source>
        <dbReference type="Pfam" id="PF07510"/>
    </source>
</evidence>
<evidence type="ECO:0000259" key="1">
    <source>
        <dbReference type="Pfam" id="PF03235"/>
    </source>
</evidence>
<feature type="domain" description="GmrSD restriction endonucleases C-terminal" evidence="2">
    <location>
        <begin position="589"/>
        <end position="705"/>
    </location>
</feature>